<dbReference type="InterPro" id="IPR029044">
    <property type="entry name" value="Nucleotide-diphossugar_trans"/>
</dbReference>
<dbReference type="PANTHER" id="PTHR43179">
    <property type="entry name" value="RHAMNOSYLTRANSFERASE WBBL"/>
    <property type="match status" value="1"/>
</dbReference>
<reference evidence="5" key="1">
    <citation type="journal article" date="2020" name="mSystems">
        <title>Genome- and Community-Level Interaction Insights into Carbon Utilization and Element Cycling Functions of Hydrothermarchaeota in Hydrothermal Sediment.</title>
        <authorList>
            <person name="Zhou Z."/>
            <person name="Liu Y."/>
            <person name="Xu W."/>
            <person name="Pan J."/>
            <person name="Luo Z.H."/>
            <person name="Li M."/>
        </authorList>
    </citation>
    <scope>NUCLEOTIDE SEQUENCE [LARGE SCALE GENOMIC DNA]</scope>
    <source>
        <strain evidence="5">SpSt-751</strain>
    </source>
</reference>
<proteinExistence type="inferred from homology"/>
<evidence type="ECO:0000256" key="1">
    <source>
        <dbReference type="ARBA" id="ARBA00006739"/>
    </source>
</evidence>
<dbReference type="PANTHER" id="PTHR43179:SF12">
    <property type="entry name" value="GALACTOFURANOSYLTRANSFERASE GLFT2"/>
    <property type="match status" value="1"/>
</dbReference>
<accession>A0A7C3SRG9</accession>
<sequence>MAEFSVVLVTFNRLDFTKQTIDSFIKTSPPDFEMIIVDNASTESGFQEYLTELEKDKRIKVIRNKTNLGWGAAVNIGLKYCHTEWILLSNNDVIYKEGWFEKCIQAYQDFSEIGVLGLWKHPFAHTTLFEKERGRTKLVVRDLMPAVAWFMKKEVIKKVGKFFEAGPCVNPDGTPRRGGCGEDTDYNLRVSQIGLWNCGLKEDVAVHITRT</sequence>
<evidence type="ECO:0000313" key="5">
    <source>
        <dbReference type="EMBL" id="HGB31135.1"/>
    </source>
</evidence>
<dbReference type="InterPro" id="IPR001173">
    <property type="entry name" value="Glyco_trans_2-like"/>
</dbReference>
<evidence type="ECO:0000256" key="2">
    <source>
        <dbReference type="ARBA" id="ARBA00022676"/>
    </source>
</evidence>
<organism evidence="5">
    <name type="scientific">Dictyoglomus turgidum</name>
    <dbReference type="NCBI Taxonomy" id="513050"/>
    <lineage>
        <taxon>Bacteria</taxon>
        <taxon>Pseudomonadati</taxon>
        <taxon>Dictyoglomota</taxon>
        <taxon>Dictyoglomia</taxon>
        <taxon>Dictyoglomales</taxon>
        <taxon>Dictyoglomaceae</taxon>
        <taxon>Dictyoglomus</taxon>
    </lineage>
</organism>
<name>A0A7C3SRG9_9BACT</name>
<keyword evidence="2" id="KW-0328">Glycosyltransferase</keyword>
<dbReference type="GO" id="GO:0016757">
    <property type="term" value="F:glycosyltransferase activity"/>
    <property type="evidence" value="ECO:0007669"/>
    <property type="project" value="UniProtKB-KW"/>
</dbReference>
<evidence type="ECO:0000256" key="3">
    <source>
        <dbReference type="ARBA" id="ARBA00022679"/>
    </source>
</evidence>
<dbReference type="EMBL" id="DTGA01000104">
    <property type="protein sequence ID" value="HGB31135.1"/>
    <property type="molecule type" value="Genomic_DNA"/>
</dbReference>
<keyword evidence="3 5" id="KW-0808">Transferase</keyword>
<comment type="caution">
    <text evidence="5">The sequence shown here is derived from an EMBL/GenBank/DDBJ whole genome shotgun (WGS) entry which is preliminary data.</text>
</comment>
<dbReference type="Gene3D" id="3.90.550.10">
    <property type="entry name" value="Spore Coat Polysaccharide Biosynthesis Protein SpsA, Chain A"/>
    <property type="match status" value="1"/>
</dbReference>
<gene>
    <name evidence="5" type="ORF">ENV35_04590</name>
</gene>
<dbReference type="AlphaFoldDB" id="A0A7C3SRG9"/>
<evidence type="ECO:0000259" key="4">
    <source>
        <dbReference type="Pfam" id="PF00535"/>
    </source>
</evidence>
<feature type="domain" description="Glycosyltransferase 2-like" evidence="4">
    <location>
        <begin position="5"/>
        <end position="135"/>
    </location>
</feature>
<protein>
    <submittedName>
        <fullName evidence="5">Glycosyltransferase</fullName>
    </submittedName>
</protein>
<comment type="similarity">
    <text evidence="1">Belongs to the glycosyltransferase 2 family.</text>
</comment>
<dbReference type="SUPFAM" id="SSF53448">
    <property type="entry name" value="Nucleotide-diphospho-sugar transferases"/>
    <property type="match status" value="1"/>
</dbReference>
<dbReference type="Pfam" id="PF00535">
    <property type="entry name" value="Glycos_transf_2"/>
    <property type="match status" value="1"/>
</dbReference>